<evidence type="ECO:0000256" key="1">
    <source>
        <dbReference type="ARBA" id="ARBA00004571"/>
    </source>
</evidence>
<keyword evidence="10 11" id="KW-0998">Cell outer membrane</keyword>
<evidence type="ECO:0000259" key="14">
    <source>
        <dbReference type="Pfam" id="PF07715"/>
    </source>
</evidence>
<evidence type="ECO:0000313" key="15">
    <source>
        <dbReference type="EMBL" id="MFC3712878.1"/>
    </source>
</evidence>
<dbReference type="SUPFAM" id="SSF56935">
    <property type="entry name" value="Porins"/>
    <property type="match status" value="1"/>
</dbReference>
<dbReference type="InterPro" id="IPR000531">
    <property type="entry name" value="Beta-barrel_TonB"/>
</dbReference>
<dbReference type="InterPro" id="IPR039426">
    <property type="entry name" value="TonB-dep_rcpt-like"/>
</dbReference>
<dbReference type="RefSeq" id="WP_380860626.1">
    <property type="nucleotide sequence ID" value="NZ_JBHRXV010000009.1"/>
</dbReference>
<keyword evidence="9 11" id="KW-0472">Membrane</keyword>
<dbReference type="InterPro" id="IPR036942">
    <property type="entry name" value="Beta-barrel_TonB_sf"/>
</dbReference>
<dbReference type="Pfam" id="PF07715">
    <property type="entry name" value="Plug"/>
    <property type="match status" value="1"/>
</dbReference>
<evidence type="ECO:0000256" key="3">
    <source>
        <dbReference type="ARBA" id="ARBA00022452"/>
    </source>
</evidence>
<name>A0ABV7XB04_9SPHN</name>
<comment type="similarity">
    <text evidence="11 12">Belongs to the TonB-dependent receptor family.</text>
</comment>
<evidence type="ECO:0000256" key="10">
    <source>
        <dbReference type="ARBA" id="ARBA00023237"/>
    </source>
</evidence>
<accession>A0ABV7XB04</accession>
<evidence type="ECO:0000313" key="16">
    <source>
        <dbReference type="Proteomes" id="UP001595615"/>
    </source>
</evidence>
<dbReference type="InterPro" id="IPR012910">
    <property type="entry name" value="Plug_dom"/>
</dbReference>
<comment type="caution">
    <text evidence="15">The sequence shown here is derived from an EMBL/GenBank/DDBJ whole genome shotgun (WGS) entry which is preliminary data.</text>
</comment>
<keyword evidence="15" id="KW-0675">Receptor</keyword>
<dbReference type="Proteomes" id="UP001595615">
    <property type="component" value="Unassembled WGS sequence"/>
</dbReference>
<evidence type="ECO:0000256" key="11">
    <source>
        <dbReference type="PROSITE-ProRule" id="PRU01360"/>
    </source>
</evidence>
<keyword evidence="4" id="KW-0410">Iron transport</keyword>
<evidence type="ECO:0000256" key="2">
    <source>
        <dbReference type="ARBA" id="ARBA00022448"/>
    </source>
</evidence>
<evidence type="ECO:0000256" key="8">
    <source>
        <dbReference type="ARBA" id="ARBA00023077"/>
    </source>
</evidence>
<keyword evidence="16" id="KW-1185">Reference proteome</keyword>
<evidence type="ECO:0000256" key="7">
    <source>
        <dbReference type="ARBA" id="ARBA00023065"/>
    </source>
</evidence>
<protein>
    <submittedName>
        <fullName evidence="15">TonB-dependent receptor</fullName>
    </submittedName>
</protein>
<dbReference type="PANTHER" id="PTHR32552:SF81">
    <property type="entry name" value="TONB-DEPENDENT OUTER MEMBRANE RECEPTOR"/>
    <property type="match status" value="1"/>
</dbReference>
<evidence type="ECO:0000256" key="4">
    <source>
        <dbReference type="ARBA" id="ARBA00022496"/>
    </source>
</evidence>
<gene>
    <name evidence="15" type="ORF">ACFOMD_09870</name>
</gene>
<dbReference type="EMBL" id="JBHRXV010000009">
    <property type="protein sequence ID" value="MFC3712878.1"/>
    <property type="molecule type" value="Genomic_DNA"/>
</dbReference>
<evidence type="ECO:0000259" key="13">
    <source>
        <dbReference type="Pfam" id="PF00593"/>
    </source>
</evidence>
<keyword evidence="5 11" id="KW-0812">Transmembrane</keyword>
<proteinExistence type="inferred from homology"/>
<keyword evidence="3 11" id="KW-1134">Transmembrane beta strand</keyword>
<comment type="subcellular location">
    <subcellularLocation>
        <location evidence="1 11">Cell outer membrane</location>
        <topology evidence="1 11">Multi-pass membrane protein</topology>
    </subcellularLocation>
</comment>
<feature type="domain" description="TonB-dependent receptor-like beta-barrel" evidence="13">
    <location>
        <begin position="251"/>
        <end position="670"/>
    </location>
</feature>
<sequence length="748" mass="80665">MSAAADDQTVIEDIIVTARRRAESAQSIPVAVTAIGGDKLEEMTTVRLSDIAALAPSIKVTSASGSANAPVIFIRGIGTITTAMYAEPSVGLYVDGVYMPRPSGNAFDLPDVERLEVLRGPQGTLFGRNTTGGAVLITTQTPRDEASGKVTFGYGTNNEVIVGGIIHTGEIGDSGFKAKIAGQIHNRDGWVESPNFNPSDWGGNEKGVNFNAALVGEIGNLRIDNRARYAKIDSFTSWEILGGTPAALAAYTSSAAANPAGPPFVVSGNKPRDFSYRDPRSTGNAEIEGYGNVLTLDYEFSEAASLKSITAYQVLDQDLSIFLGGSFVLGRVINPRVVGNPIEPVSVHVTTDNPGHQKQFSQEFQLAGDLGDFNYLGGLFIYDERVSETINTELGSVATTTPITTFIRVNRSVPYSQKTKSWAGFGQLSFQPQSLDDRLEISAGLRYTKDTKDEESRTIATTTTTTTTSHTAKDSWDNWGYAGSISYKFAPSIMAFGRIASSYRAGGFNNIAVVAAPYDPEKALSYEAGIKTDLFDRRVRFNATVYKTDYDDLQITQLVTTPNAAGGTTSTSFISNAAKAEYKGFELEGTALLGEHFQIDGNIGYIDPKYNSYNFVVLGVPTDVTAEANFAYVPTWTTHIGAAVNTGDTSAGKFTFRADYSQKSSTDLASVDRLSPTVRNFKSGKDKDLSARIIWTDIPVGDVKLTAQIYGENLTNNRFINFATDFSSLATVVFNRPRNYGIRISAEF</sequence>
<evidence type="ECO:0000256" key="6">
    <source>
        <dbReference type="ARBA" id="ARBA00023004"/>
    </source>
</evidence>
<keyword evidence="8 12" id="KW-0798">TonB box</keyword>
<dbReference type="Gene3D" id="2.40.170.20">
    <property type="entry name" value="TonB-dependent receptor, beta-barrel domain"/>
    <property type="match status" value="1"/>
</dbReference>
<dbReference type="PROSITE" id="PS52016">
    <property type="entry name" value="TONB_DEPENDENT_REC_3"/>
    <property type="match status" value="1"/>
</dbReference>
<organism evidence="15 16">
    <name type="scientific">Sphingoaurantiacus capsulatus</name>
    <dbReference type="NCBI Taxonomy" id="1771310"/>
    <lineage>
        <taxon>Bacteria</taxon>
        <taxon>Pseudomonadati</taxon>
        <taxon>Pseudomonadota</taxon>
        <taxon>Alphaproteobacteria</taxon>
        <taxon>Sphingomonadales</taxon>
        <taxon>Sphingosinicellaceae</taxon>
        <taxon>Sphingoaurantiacus</taxon>
    </lineage>
</organism>
<feature type="domain" description="TonB-dependent receptor plug" evidence="14">
    <location>
        <begin position="25"/>
        <end position="134"/>
    </location>
</feature>
<dbReference type="Pfam" id="PF00593">
    <property type="entry name" value="TonB_dep_Rec_b-barrel"/>
    <property type="match status" value="1"/>
</dbReference>
<reference evidence="16" key="1">
    <citation type="journal article" date="2019" name="Int. J. Syst. Evol. Microbiol.">
        <title>The Global Catalogue of Microorganisms (GCM) 10K type strain sequencing project: providing services to taxonomists for standard genome sequencing and annotation.</title>
        <authorList>
            <consortium name="The Broad Institute Genomics Platform"/>
            <consortium name="The Broad Institute Genome Sequencing Center for Infectious Disease"/>
            <person name="Wu L."/>
            <person name="Ma J."/>
        </authorList>
    </citation>
    <scope>NUCLEOTIDE SEQUENCE [LARGE SCALE GENOMIC DNA]</scope>
    <source>
        <strain evidence="16">KCTC 42644</strain>
    </source>
</reference>
<evidence type="ECO:0000256" key="5">
    <source>
        <dbReference type="ARBA" id="ARBA00022692"/>
    </source>
</evidence>
<dbReference type="PANTHER" id="PTHR32552">
    <property type="entry name" value="FERRICHROME IRON RECEPTOR-RELATED"/>
    <property type="match status" value="1"/>
</dbReference>
<keyword evidence="2 11" id="KW-0813">Transport</keyword>
<keyword evidence="6" id="KW-0408">Iron</keyword>
<evidence type="ECO:0000256" key="9">
    <source>
        <dbReference type="ARBA" id="ARBA00023136"/>
    </source>
</evidence>
<evidence type="ECO:0000256" key="12">
    <source>
        <dbReference type="RuleBase" id="RU003357"/>
    </source>
</evidence>
<keyword evidence="7" id="KW-0406">Ion transport</keyword>